<keyword evidence="18" id="KW-1267">Proteomics identification</keyword>
<dbReference type="InterPro" id="IPR027417">
    <property type="entry name" value="P-loop_NTPase"/>
</dbReference>
<evidence type="ECO:0000256" key="11">
    <source>
        <dbReference type="SAM" id="MobiDB-lite"/>
    </source>
</evidence>
<dbReference type="SUPFAM" id="SSF52540">
    <property type="entry name" value="P-loop containing nucleoside triphosphate hydrolases"/>
    <property type="match status" value="2"/>
</dbReference>
<feature type="transmembrane region" description="Helical" evidence="12">
    <location>
        <begin position="1083"/>
        <end position="1105"/>
    </location>
</feature>
<feature type="transmembrane region" description="Helical" evidence="12">
    <location>
        <begin position="811"/>
        <end position="833"/>
    </location>
</feature>
<dbReference type="OrthoDB" id="6500128at2759"/>
<dbReference type="InParanoid" id="Q19625"/>
<dbReference type="Reactome" id="R-CEL-114608">
    <property type="pathway name" value="Platelet degranulation"/>
</dbReference>
<dbReference type="CDD" id="cd18580">
    <property type="entry name" value="ABC_6TM_ABCC_D2"/>
    <property type="match status" value="1"/>
</dbReference>
<dbReference type="EMBL" id="BX284606">
    <property type="protein sequence ID" value="CCD69756.2"/>
    <property type="molecule type" value="Genomic_DNA"/>
</dbReference>
<dbReference type="HOGENOM" id="CLU_000604_27_1_1"/>
<dbReference type="FunFam" id="3.40.50.300:FF:002978">
    <property type="entry name" value="Putative multidrug resistance-associated protein lethal(2)03659-like Protein"/>
    <property type="match status" value="1"/>
</dbReference>
<dbReference type="STRING" id="6239.F20B6.3.1"/>
<dbReference type="PANTHER" id="PTHR24223:SF456">
    <property type="entry name" value="MULTIDRUG RESISTANCE-ASSOCIATED PROTEIN LETHAL(2)03659"/>
    <property type="match status" value="1"/>
</dbReference>
<dbReference type="PeptideAtlas" id="Q19625"/>
<keyword evidence="3" id="KW-0813">Transport</keyword>
<evidence type="ECO:0000256" key="1">
    <source>
        <dbReference type="ARBA" id="ARBA00004141"/>
    </source>
</evidence>
<evidence type="ECO:0000256" key="6">
    <source>
        <dbReference type="ARBA" id="ARBA00022741"/>
    </source>
</evidence>
<keyword evidence="10" id="KW-0325">Glycoprotein</keyword>
<feature type="transmembrane region" description="Helical" evidence="12">
    <location>
        <begin position="50"/>
        <end position="67"/>
    </location>
</feature>
<keyword evidence="4 12" id="KW-0812">Transmembrane</keyword>
<dbReference type="GO" id="GO:0055085">
    <property type="term" value="P:transmembrane transport"/>
    <property type="evidence" value="ECO:0000318"/>
    <property type="project" value="GO_Central"/>
</dbReference>
<dbReference type="InterPro" id="IPR044726">
    <property type="entry name" value="ABCC_6TM_D2"/>
</dbReference>
<keyword evidence="5" id="KW-0677">Repeat</keyword>
<reference evidence="15 16" key="1">
    <citation type="journal article" date="1998" name="Science">
        <title>Genome sequence of the nematode C. elegans: a platform for investigating biology.</title>
        <authorList>
            <consortium name="The C. elegans sequencing consortium"/>
            <person name="Sulson J.E."/>
            <person name="Waterston R."/>
        </authorList>
    </citation>
    <scope>NUCLEOTIDE SEQUENCE [LARGE SCALE GENOMIC DNA]</scope>
    <source>
        <strain evidence="15 16">Bristol N2</strain>
    </source>
</reference>
<dbReference type="InterPro" id="IPR050173">
    <property type="entry name" value="ABC_transporter_C-like"/>
</dbReference>
<dbReference type="Pfam" id="PF00005">
    <property type="entry name" value="ABC_tran"/>
    <property type="match status" value="2"/>
</dbReference>
<dbReference type="CDD" id="cd18593">
    <property type="entry name" value="ABC_6TM_MRP4_D1_like"/>
    <property type="match status" value="1"/>
</dbReference>
<feature type="transmembrane region" description="Helical" evidence="12">
    <location>
        <begin position="971"/>
        <end position="990"/>
    </location>
</feature>
<dbReference type="FunFam" id="3.40.50.300:FF:001172">
    <property type="entry name" value="Cystic fibrosis transmembrane conductance regulator"/>
    <property type="match status" value="1"/>
</dbReference>
<dbReference type="Reactome" id="R-CEL-9013406">
    <property type="pathway name" value="RHOQ GTPase cycle"/>
</dbReference>
<dbReference type="eggNOG" id="KOG0054">
    <property type="taxonomic scope" value="Eukaryota"/>
</dbReference>
<feature type="region of interest" description="Disordered" evidence="11">
    <location>
        <begin position="1"/>
        <end position="48"/>
    </location>
</feature>
<dbReference type="InterPro" id="IPR003439">
    <property type="entry name" value="ABC_transporter-like_ATP-bd"/>
</dbReference>
<sequence>MSISSPRKSNKENETLLIEQKEDLKKTPDETKPDVNLESVEGYHPSSEDSAGLISSILFSFVGFYWWRTRNAQTDTDLLEKPSKGISAKYAAQKLESKWISSGPKRTHFLVGVWHCTKVSVMAHAISLCLEELTRVAQPLLLRELMSYYDIEEGQEFPYWPAMQVALIISLLSFVTVCIHHPYFHGLLKVGNHARVATGVLLYRKSLRISLTSLFETNSGQIIQLLNTDAAKLEQAFLFAHYVWLCPLLMFFYAYILWSMFGFCCLLGFLVMMAIVSFQVHYSYQLGVNRRNIGDKMDSRLKVMSEIINGIKVIKMHGWENAFAEKIRILREDEIKAVGTSAFYSSMVMGIYFISAKIGLFVYIFACDYFDEILTTRGVFASSALFNSVRLPFALFLPLGLLFGRELFSTSRRIDLFFCLEEYSRITLELDSTDTEDGSKNEKEGLTLKKIGEKPSWTLKCDKAEKTSVFLNKVTAVWYDKDEHDQKKKKKNFKALSDNDATVIAGEKKDEPLHVVYAVQDLSFEFVAGTCYGIIGSVGSGKSSLLLTILSESRMTRGNLSVNGSFAYCAQEPWIFTGSIQDNIVFGSEFNKERYENALELCLLTPDLRQFANGDMTIVGDNGSTLSGGQRARVALARAVYADADIYLLDDPLSAVDAHVGKKLYENLIRGFLSDKLVILVTHQIHFLSELDSVILMKNNKMVGNGSLDELKSTFTDDFIKLQAVETEVQSDELFVDGPPSSPPPSPVNIESMEKINKESIFQRANSVLSGSKMSETEYVKEIVYESRKSGTISWSVYWEYTRGVINPLKYGIWLVVCVLITQLMNNFVDWWLNKWLVDLDMNNADNSTSKEEFNRNVDVLGYTFNVTFQTYELTFIISTVIMSILGVVRSVWFRNAQLMASRILHNSMFDCVLKTESEFFDKNSEGMILNRFSKDIGLTDDLLAFTYFEFVFGTLTFVGIVGLVSMVRPIVILACAFITAGFYFCRKMYVHRSRELKRIEAAARSPLNTTITSTVHGLSTIRAYRKENEMIEKFCALHDVYMAAYNMGLLSARWFGICIDFLVSVFVSIVAIVVVLQYETLTVGEVGLCLVCAVQLSGFFSWIMRQSAELENGMVSVERVLEYTKLKSEEEARRPHDAYLDKQLLNSWPTKGEIEFENVSVNYGETKVLKNLSFVVLGGQKIGVVGRTGAGKSTLIKIIFGLKEYCSGRVTIDGVDLDHISLNFRRGGMSIIPQEPVIFSGTVRENLDPFDEYDDATIWFALEQCELKRSITKEKGLNVELGQRGVSLSVGQRQLFCLARAMIHRSKILVIDEATANVDGVTDACIQKTIRDFFKNATIITVAHRLHTIMNSDNVMVFEKGELVEFDKPITLLDDQSSLFSRMAAQSGAENFDSLRAAALAHAIDDQSSYTDNS</sequence>
<dbReference type="UCSC" id="F20B6.3">
    <property type="organism name" value="c. elegans"/>
</dbReference>
<dbReference type="SUPFAM" id="SSF90123">
    <property type="entry name" value="ABC transporter transmembrane region"/>
    <property type="match status" value="2"/>
</dbReference>
<feature type="compositionally biased region" description="Basic and acidic residues" evidence="11">
    <location>
        <begin position="9"/>
        <end position="35"/>
    </location>
</feature>
<evidence type="ECO:0000313" key="17">
    <source>
        <dbReference type="WormBase" id="F20B6.3"/>
    </source>
</evidence>
<dbReference type="PhylomeDB" id="Q19625"/>
<dbReference type="InterPro" id="IPR036640">
    <property type="entry name" value="ABC1_TM_sf"/>
</dbReference>
<comment type="similarity">
    <text evidence="2">Belongs to the ABC transporter superfamily. ABCC family. Conjugate transporter (TC 3.A.1.208) subfamily.</text>
</comment>
<feature type="transmembrane region" description="Helical" evidence="12">
    <location>
        <begin position="341"/>
        <end position="366"/>
    </location>
</feature>
<evidence type="ECO:0000256" key="3">
    <source>
        <dbReference type="ARBA" id="ARBA00022448"/>
    </source>
</evidence>
<keyword evidence="9 12" id="KW-0472">Membrane</keyword>
<dbReference type="OMA" id="KDHDLEM"/>
<dbReference type="PROSITE" id="PS50893">
    <property type="entry name" value="ABC_TRANSPORTER_2"/>
    <property type="match status" value="2"/>
</dbReference>
<dbReference type="Reactome" id="R-CEL-9646399">
    <property type="pathway name" value="Aggrephagy"/>
</dbReference>
<dbReference type="Reactome" id="R-CEL-9748787">
    <property type="pathway name" value="Azathioprine ADME"/>
</dbReference>
<dbReference type="GO" id="GO:0140359">
    <property type="term" value="F:ABC-type transporter activity"/>
    <property type="evidence" value="ECO:0000318"/>
    <property type="project" value="GO_Central"/>
</dbReference>
<dbReference type="Reactome" id="R-CEL-8856825">
    <property type="pathway name" value="Cargo recognition for clathrin-mediated endocytosis"/>
</dbReference>
<dbReference type="Gene3D" id="1.20.1560.10">
    <property type="entry name" value="ABC transporter type 1, transmembrane domain"/>
    <property type="match status" value="2"/>
</dbReference>
<name>Q19625_CAEEL</name>
<dbReference type="PROSITE" id="PS00211">
    <property type="entry name" value="ABC_TRANSPORTER_1"/>
    <property type="match status" value="2"/>
</dbReference>
<feature type="domain" description="ABC transmembrane type-1" evidence="14">
    <location>
        <begin position="813"/>
        <end position="1113"/>
    </location>
</feature>
<feature type="domain" description="ABC transporter" evidence="13">
    <location>
        <begin position="1155"/>
        <end position="1386"/>
    </location>
</feature>
<evidence type="ECO:0007829" key="18">
    <source>
        <dbReference type="PeptideAtlas" id="Q19625"/>
    </source>
</evidence>
<keyword evidence="16" id="KW-1185">Reference proteome</keyword>
<dbReference type="GO" id="GO:0005886">
    <property type="term" value="C:plasma membrane"/>
    <property type="evidence" value="ECO:0000318"/>
    <property type="project" value="GO_Central"/>
</dbReference>
<dbReference type="PaxDb" id="6239-F20B6.3"/>
<dbReference type="CDD" id="cd03244">
    <property type="entry name" value="ABCC_MRP_domain2"/>
    <property type="match status" value="1"/>
</dbReference>
<dbReference type="Reactome" id="R-CEL-5627083">
    <property type="pathway name" value="RHO GTPases regulate CFTR trafficking"/>
</dbReference>
<keyword evidence="8 12" id="KW-1133">Transmembrane helix</keyword>
<dbReference type="KEGG" id="cel:CELE_F20B6.3"/>
<dbReference type="GO" id="GO:0016887">
    <property type="term" value="F:ATP hydrolysis activity"/>
    <property type="evidence" value="ECO:0007669"/>
    <property type="project" value="InterPro"/>
</dbReference>
<dbReference type="RefSeq" id="NP_001362008.1">
    <property type="nucleotide sequence ID" value="NM_001375011.2"/>
</dbReference>
<feature type="transmembrane region" description="Helical" evidence="12">
    <location>
        <begin position="943"/>
        <end position="965"/>
    </location>
</feature>
<feature type="transmembrane region" description="Helical" evidence="12">
    <location>
        <begin position="260"/>
        <end position="282"/>
    </location>
</feature>
<evidence type="ECO:0000259" key="13">
    <source>
        <dbReference type="PROSITE" id="PS50893"/>
    </source>
</evidence>
<keyword evidence="7" id="KW-0067">ATP-binding</keyword>
<dbReference type="PROSITE" id="PS50929">
    <property type="entry name" value="ABC_TM1F"/>
    <property type="match status" value="2"/>
</dbReference>
<dbReference type="FunFam" id="1.20.1560.10:FF:000266">
    <property type="entry name" value="Putative multidrug resistance-associated protein lethal(2)03659-like Protein"/>
    <property type="match status" value="1"/>
</dbReference>
<evidence type="ECO:0000256" key="12">
    <source>
        <dbReference type="SAM" id="Phobius"/>
    </source>
</evidence>
<evidence type="ECO:0000313" key="16">
    <source>
        <dbReference type="Proteomes" id="UP000001940"/>
    </source>
</evidence>
<gene>
    <name evidence="15 17" type="primary">mrp-6</name>
    <name evidence="15" type="ORF">CELE_F20B6.3</name>
    <name evidence="17" type="ORF">F20B6.3</name>
</gene>
<dbReference type="GeneID" id="180691"/>
<dbReference type="Reactome" id="R-CEL-8856828">
    <property type="pathway name" value="Clathrin-mediated endocytosis"/>
</dbReference>
<proteinExistence type="evidence at protein level"/>
<dbReference type="WormBase" id="F20B6.3">
    <property type="protein sequence ID" value="CE47097"/>
    <property type="gene ID" value="WBGene00003412"/>
    <property type="gene designation" value="mrp-6"/>
</dbReference>
<feature type="domain" description="ABC transporter" evidence="13">
    <location>
        <begin position="496"/>
        <end position="724"/>
    </location>
</feature>
<dbReference type="AGR" id="WB:WBGene00003412"/>
<dbReference type="FunFam" id="1.20.1560.10:FF:000508">
    <property type="entry name" value="Protein CBR-MRP-6"/>
    <property type="match status" value="1"/>
</dbReference>
<evidence type="ECO:0000256" key="10">
    <source>
        <dbReference type="ARBA" id="ARBA00023180"/>
    </source>
</evidence>
<dbReference type="Proteomes" id="UP000001940">
    <property type="component" value="Chromosome X"/>
</dbReference>
<evidence type="ECO:0000259" key="14">
    <source>
        <dbReference type="PROSITE" id="PS50929"/>
    </source>
</evidence>
<feature type="transmembrane region" description="Helical" evidence="12">
    <location>
        <begin position="874"/>
        <end position="893"/>
    </location>
</feature>
<keyword evidence="6" id="KW-0547">Nucleotide-binding</keyword>
<dbReference type="CTD" id="180691"/>
<dbReference type="Bgee" id="WBGene00003412">
    <property type="expression patterns" value="Expressed in anatomical system and 4 other cell types or tissues"/>
</dbReference>
<dbReference type="SMR" id="Q19625"/>
<evidence type="ECO:0000256" key="4">
    <source>
        <dbReference type="ARBA" id="ARBA00022692"/>
    </source>
</evidence>
<evidence type="ECO:0000313" key="15">
    <source>
        <dbReference type="EMBL" id="CCD69756.2"/>
    </source>
</evidence>
<dbReference type="AlphaFoldDB" id="Q19625"/>
<feature type="transmembrane region" description="Helical" evidence="12">
    <location>
        <begin position="1055"/>
        <end position="1077"/>
    </location>
</feature>
<protein>
    <submittedName>
        <fullName evidence="15">Multidrug resistance-associated protein lethal(2)03659</fullName>
    </submittedName>
</protein>
<feature type="domain" description="ABC transmembrane type-1" evidence="14">
    <location>
        <begin position="125"/>
        <end position="405"/>
    </location>
</feature>
<evidence type="ECO:0000256" key="5">
    <source>
        <dbReference type="ARBA" id="ARBA00022737"/>
    </source>
</evidence>
<dbReference type="Reactome" id="R-CEL-9753281">
    <property type="pathway name" value="Paracetamol ADME"/>
</dbReference>
<dbReference type="CDD" id="cd03250">
    <property type="entry name" value="ABCC_MRP_domain1"/>
    <property type="match status" value="1"/>
</dbReference>
<dbReference type="InterPro" id="IPR003593">
    <property type="entry name" value="AAA+_ATPase"/>
</dbReference>
<feature type="transmembrane region" description="Helical" evidence="12">
    <location>
        <begin position="159"/>
        <end position="179"/>
    </location>
</feature>
<organism evidence="15 16">
    <name type="scientific">Caenorhabditis elegans</name>
    <dbReference type="NCBI Taxonomy" id="6239"/>
    <lineage>
        <taxon>Eukaryota</taxon>
        <taxon>Metazoa</taxon>
        <taxon>Ecdysozoa</taxon>
        <taxon>Nematoda</taxon>
        <taxon>Chromadorea</taxon>
        <taxon>Rhabditida</taxon>
        <taxon>Rhabditina</taxon>
        <taxon>Rhabditomorpha</taxon>
        <taxon>Rhabditoidea</taxon>
        <taxon>Rhabditidae</taxon>
        <taxon>Peloderinae</taxon>
        <taxon>Caenorhabditis</taxon>
    </lineage>
</organism>
<dbReference type="FunCoup" id="Q19625">
    <property type="interactions" value="8"/>
</dbReference>
<evidence type="ECO:0000256" key="7">
    <source>
        <dbReference type="ARBA" id="ARBA00022840"/>
    </source>
</evidence>
<dbReference type="Pfam" id="PF00664">
    <property type="entry name" value="ABC_membrane"/>
    <property type="match status" value="2"/>
</dbReference>
<comment type="subcellular location">
    <subcellularLocation>
        <location evidence="1">Membrane</location>
        <topology evidence="1">Multi-pass membrane protein</topology>
    </subcellularLocation>
</comment>
<evidence type="ECO:0000256" key="2">
    <source>
        <dbReference type="ARBA" id="ARBA00009726"/>
    </source>
</evidence>
<dbReference type="SMART" id="SM00382">
    <property type="entry name" value="AAA"/>
    <property type="match status" value="2"/>
</dbReference>
<dbReference type="InterPro" id="IPR030240">
    <property type="entry name" value="ABCC4_TMD1"/>
</dbReference>
<dbReference type="Gene3D" id="3.40.50.300">
    <property type="entry name" value="P-loop containing nucleotide triphosphate hydrolases"/>
    <property type="match status" value="2"/>
</dbReference>
<accession>Q19625</accession>
<dbReference type="GO" id="GO:0005524">
    <property type="term" value="F:ATP binding"/>
    <property type="evidence" value="ECO:0007669"/>
    <property type="project" value="UniProtKB-KW"/>
</dbReference>
<dbReference type="PANTHER" id="PTHR24223">
    <property type="entry name" value="ATP-BINDING CASSETTE SUB-FAMILY C"/>
    <property type="match status" value="1"/>
</dbReference>
<dbReference type="InterPro" id="IPR017871">
    <property type="entry name" value="ABC_transporter-like_CS"/>
</dbReference>
<evidence type="ECO:0000256" key="8">
    <source>
        <dbReference type="ARBA" id="ARBA00022989"/>
    </source>
</evidence>
<dbReference type="Reactome" id="R-CEL-382556">
    <property type="pathway name" value="ABC-family proteins mediated transport"/>
</dbReference>
<dbReference type="InterPro" id="IPR011527">
    <property type="entry name" value="ABC1_TM_dom"/>
</dbReference>
<feature type="transmembrane region" description="Helical" evidence="12">
    <location>
        <begin position="378"/>
        <end position="403"/>
    </location>
</feature>
<evidence type="ECO:0000256" key="9">
    <source>
        <dbReference type="ARBA" id="ARBA00023136"/>
    </source>
</evidence>